<dbReference type="FunFam" id="3.40.50.11660:FF:000002">
    <property type="entry name" value="Alpha-(1,3)-fucosyltransferase"/>
    <property type="match status" value="1"/>
</dbReference>
<dbReference type="WBParaSite" id="sdigi.contig243.g6588.t1">
    <property type="protein sequence ID" value="sdigi.contig243.g6588.t1"/>
    <property type="gene ID" value="sdigi.contig243.g6588"/>
</dbReference>
<feature type="domain" description="Fucosyltransferase C-terminal" evidence="13">
    <location>
        <begin position="184"/>
        <end position="313"/>
    </location>
</feature>
<keyword evidence="8" id="KW-1133">Transmembrane helix</keyword>
<keyword evidence="15" id="KW-1185">Reference proteome</keyword>
<evidence type="ECO:0000256" key="11">
    <source>
        <dbReference type="ARBA" id="ARBA00023180"/>
    </source>
</evidence>
<dbReference type="AlphaFoldDB" id="A0A915PM63"/>
<dbReference type="GO" id="GO:0008417">
    <property type="term" value="F:fucosyltransferase activity"/>
    <property type="evidence" value="ECO:0007669"/>
    <property type="project" value="InterPro"/>
</dbReference>
<dbReference type="PANTHER" id="PTHR48438">
    <property type="entry name" value="ALPHA-(1,3)-FUCOSYLTRANSFERASE C-RELATED"/>
    <property type="match status" value="1"/>
</dbReference>
<evidence type="ECO:0000256" key="8">
    <source>
        <dbReference type="ARBA" id="ARBA00022989"/>
    </source>
</evidence>
<dbReference type="EC" id="2.4.1.-" evidence="12"/>
<proteinExistence type="inferred from homology"/>
<dbReference type="SUPFAM" id="SSF53756">
    <property type="entry name" value="UDP-Glycosyltransferase/glycogen phosphorylase"/>
    <property type="match status" value="1"/>
</dbReference>
<keyword evidence="6 12" id="KW-0812">Transmembrane</keyword>
<evidence type="ECO:0000256" key="9">
    <source>
        <dbReference type="ARBA" id="ARBA00023034"/>
    </source>
</evidence>
<dbReference type="InterPro" id="IPR038577">
    <property type="entry name" value="GT10-like_C_sf"/>
</dbReference>
<evidence type="ECO:0000256" key="4">
    <source>
        <dbReference type="ARBA" id="ARBA00022676"/>
    </source>
</evidence>
<evidence type="ECO:0000256" key="1">
    <source>
        <dbReference type="ARBA" id="ARBA00004447"/>
    </source>
</evidence>
<evidence type="ECO:0000256" key="5">
    <source>
        <dbReference type="ARBA" id="ARBA00022679"/>
    </source>
</evidence>
<dbReference type="Proteomes" id="UP000887581">
    <property type="component" value="Unplaced"/>
</dbReference>
<name>A0A915PM63_9BILA</name>
<evidence type="ECO:0000256" key="7">
    <source>
        <dbReference type="ARBA" id="ARBA00022968"/>
    </source>
</evidence>
<dbReference type="GO" id="GO:0032580">
    <property type="term" value="C:Golgi cisterna membrane"/>
    <property type="evidence" value="ECO:0007669"/>
    <property type="project" value="UniProtKB-SubCell"/>
</dbReference>
<keyword evidence="4 12" id="KW-0328">Glycosyltransferase</keyword>
<dbReference type="InterPro" id="IPR031481">
    <property type="entry name" value="Glyco_tran_10_N"/>
</dbReference>
<dbReference type="InterPro" id="IPR001503">
    <property type="entry name" value="Glyco_trans_10"/>
</dbReference>
<evidence type="ECO:0000313" key="15">
    <source>
        <dbReference type="Proteomes" id="UP000887581"/>
    </source>
</evidence>
<comment type="pathway">
    <text evidence="2">Protein modification; protein glycosylation.</text>
</comment>
<evidence type="ECO:0000256" key="6">
    <source>
        <dbReference type="ARBA" id="ARBA00022692"/>
    </source>
</evidence>
<protein>
    <recommendedName>
        <fullName evidence="12">Fucosyltransferase</fullName>
        <ecNumber evidence="12">2.4.1.-</ecNumber>
    </recommendedName>
</protein>
<organism evidence="15 16">
    <name type="scientific">Setaria digitata</name>
    <dbReference type="NCBI Taxonomy" id="48799"/>
    <lineage>
        <taxon>Eukaryota</taxon>
        <taxon>Metazoa</taxon>
        <taxon>Ecdysozoa</taxon>
        <taxon>Nematoda</taxon>
        <taxon>Chromadorea</taxon>
        <taxon>Rhabditida</taxon>
        <taxon>Spirurina</taxon>
        <taxon>Spiruromorpha</taxon>
        <taxon>Filarioidea</taxon>
        <taxon>Setariidae</taxon>
        <taxon>Setaria</taxon>
    </lineage>
</organism>
<keyword evidence="10" id="KW-0472">Membrane</keyword>
<feature type="domain" description="Fucosyltransferase N-terminal" evidence="14">
    <location>
        <begin position="54"/>
        <end position="159"/>
    </location>
</feature>
<dbReference type="PANTHER" id="PTHR48438:SF1">
    <property type="entry name" value="ALPHA-(1,3)-FUCOSYLTRANSFERASE C-RELATED"/>
    <property type="match status" value="1"/>
</dbReference>
<evidence type="ECO:0000259" key="14">
    <source>
        <dbReference type="Pfam" id="PF17039"/>
    </source>
</evidence>
<comment type="subcellular location">
    <subcellularLocation>
        <location evidence="1 12">Golgi apparatus</location>
        <location evidence="1 12">Golgi stack membrane</location>
        <topology evidence="1 12">Single-pass type II membrane protein</topology>
    </subcellularLocation>
</comment>
<evidence type="ECO:0000256" key="12">
    <source>
        <dbReference type="RuleBase" id="RU003832"/>
    </source>
</evidence>
<keyword evidence="11" id="KW-0325">Glycoprotein</keyword>
<dbReference type="Gene3D" id="3.40.50.11660">
    <property type="entry name" value="Glycosyl transferase family 10, C-terminal domain"/>
    <property type="match status" value="1"/>
</dbReference>
<keyword evidence="5 12" id="KW-0808">Transferase</keyword>
<reference evidence="16" key="1">
    <citation type="submission" date="2022-11" db="UniProtKB">
        <authorList>
            <consortium name="WormBaseParasite"/>
        </authorList>
    </citation>
    <scope>IDENTIFICATION</scope>
</reference>
<keyword evidence="9 12" id="KW-0333">Golgi apparatus</keyword>
<evidence type="ECO:0000256" key="10">
    <source>
        <dbReference type="ARBA" id="ARBA00023136"/>
    </source>
</evidence>
<evidence type="ECO:0000313" key="16">
    <source>
        <dbReference type="WBParaSite" id="sdigi.contig243.g6588.t1"/>
    </source>
</evidence>
<evidence type="ECO:0000259" key="13">
    <source>
        <dbReference type="Pfam" id="PF00852"/>
    </source>
</evidence>
<evidence type="ECO:0000256" key="2">
    <source>
        <dbReference type="ARBA" id="ARBA00004922"/>
    </source>
</evidence>
<dbReference type="Pfam" id="PF00852">
    <property type="entry name" value="Glyco_transf_10"/>
    <property type="match status" value="1"/>
</dbReference>
<dbReference type="Pfam" id="PF17039">
    <property type="entry name" value="Glyco_tran_10_N"/>
    <property type="match status" value="1"/>
</dbReference>
<accession>A0A915PM63</accession>
<keyword evidence="7" id="KW-0735">Signal-anchor</keyword>
<evidence type="ECO:0000256" key="3">
    <source>
        <dbReference type="ARBA" id="ARBA00008919"/>
    </source>
</evidence>
<comment type="similarity">
    <text evidence="3 12">Belongs to the glycosyltransferase 10 family.</text>
</comment>
<dbReference type="InterPro" id="IPR055270">
    <property type="entry name" value="Glyco_tran_10_C"/>
</dbReference>
<sequence>MPGILRNLRNSVPRAGASRLVAINTDKIIEKVLGRFGILAMFGHLHEDYVSVPSPLILTWTTFFSQPWVDVIKKNIGNCSYHCIFTNDKKKLPSATAILFHIRDLEKTLPEVRDPKQLFVFVLHESPLYTFDYLDYVPADYFNLTMTYRHDSDIYIPYGMMKSITNRTAREQIWNWSEVVKIANSKRKLVLQMVSNCQTKSKRELYVEQLRTYINVTQHGRCNNSSCDEKCELQEAAQHRFYLAFENSICRDYVTEKLFKCFVQLLVPVVLEKSNYESILPPGSFIAADDFGSPRELAEYLSYLLSNNTAYLSKTDDLLELFPEKAVELKDEKMIAQSLPKYVNINVEDVQGH</sequence>